<gene>
    <name evidence="2" type="ORF">CDD82_6740</name>
</gene>
<feature type="chain" id="PRO_5012067110" evidence="1">
    <location>
        <begin position="21"/>
        <end position="98"/>
    </location>
</feature>
<dbReference type="Proteomes" id="UP000224854">
    <property type="component" value="Unassembled WGS sequence"/>
</dbReference>
<evidence type="ECO:0000313" key="2">
    <source>
        <dbReference type="EMBL" id="PHH82182.1"/>
    </source>
</evidence>
<organism evidence="2 3">
    <name type="scientific">Ophiocordyceps australis</name>
    <dbReference type="NCBI Taxonomy" id="1399860"/>
    <lineage>
        <taxon>Eukaryota</taxon>
        <taxon>Fungi</taxon>
        <taxon>Dikarya</taxon>
        <taxon>Ascomycota</taxon>
        <taxon>Pezizomycotina</taxon>
        <taxon>Sordariomycetes</taxon>
        <taxon>Hypocreomycetidae</taxon>
        <taxon>Hypocreales</taxon>
        <taxon>Ophiocordycipitaceae</taxon>
        <taxon>Ophiocordyceps</taxon>
    </lineage>
</organism>
<dbReference type="AlphaFoldDB" id="A0A2C5ZQS2"/>
<dbReference type="OrthoDB" id="566138at2759"/>
<keyword evidence="3" id="KW-1185">Reference proteome</keyword>
<keyword evidence="1" id="KW-0732">Signal</keyword>
<evidence type="ECO:0000256" key="1">
    <source>
        <dbReference type="SAM" id="SignalP"/>
    </source>
</evidence>
<accession>A0A2C5ZQS2</accession>
<feature type="signal peptide" evidence="1">
    <location>
        <begin position="1"/>
        <end position="20"/>
    </location>
</feature>
<evidence type="ECO:0000313" key="3">
    <source>
        <dbReference type="Proteomes" id="UP000224854"/>
    </source>
</evidence>
<reference evidence="2 3" key="1">
    <citation type="submission" date="2017-06" db="EMBL/GenBank/DDBJ databases">
        <title>Ant-infecting Ophiocordyceps genomes reveal a high diversity of potential behavioral manipulation genes and a possible major role for enterotoxins.</title>
        <authorList>
            <person name="De Bekker C."/>
            <person name="Evans H.C."/>
            <person name="Brachmann A."/>
            <person name="Hughes D.P."/>
        </authorList>
    </citation>
    <scope>NUCLEOTIDE SEQUENCE [LARGE SCALE GENOMIC DNA]</scope>
    <source>
        <strain evidence="2 3">1348a</strain>
    </source>
</reference>
<sequence length="98" mass="10713">MKRSVLAAAAWPWLVAGADAPDGALVKDVFLQTPPSLIPLMEKAGSPDLFPMGDCFGFKLEEATIAQMQEAMESGRLTSVQLVSCYMTRTFQTQPYIK</sequence>
<dbReference type="EMBL" id="NJEU01000072">
    <property type="protein sequence ID" value="PHH82182.1"/>
    <property type="molecule type" value="Genomic_DNA"/>
</dbReference>
<protein>
    <submittedName>
        <fullName evidence="2">Uncharacterized protein</fullName>
    </submittedName>
</protein>
<proteinExistence type="predicted"/>
<name>A0A2C5ZQS2_9HYPO</name>
<comment type="caution">
    <text evidence="2">The sequence shown here is derived from an EMBL/GenBank/DDBJ whole genome shotgun (WGS) entry which is preliminary data.</text>
</comment>